<sequence length="556" mass="58843">MTSLLESARKLVTRGTDIGARIDGLEAAAAAARGRVDDAVVDEAESVAARAAGRLRLSADHTVVAIAGATGSGKSSTFNALTGLELSSTGVRRPTTSWATACVWGKTGAEELLDWLGIPPRHQTMRDSLLDSSRDKSVAGRADRELDGVVLMDLPDHDSTEVSHHLEVDRLVVLADLLVWVLDPQKYADAAIHDRYLAPLASHAGVMVVVLNHIDTVPEDRRQSMVDDVRRLLDLDGLTSVPVFAVSARAGIGIDDLRQEIASRVAAKKLTRQRIESDLRAAAGALEEAAGSGAPRELSAQRVGELERAFADAAGVPVVVDAVERSTRLRAGRATTWPVVSWVSRLRPDPLKRLQLDLGSSGDALAGGRRARLPETSPVQRARVDSEVRALVDDAAVGLGPTWVDAVRRASTSRLPEVGDRLDRAMAGVDLGVDRLPVWAGLVRVLQWLLILTALAGGVWTALLVIGGTLSDEAPQVAGMPVPLLMLVAGIVLGIVLALGCRVLVAGIARTRAAVAERRLRGAVHDVAAELVVAPVRAELAAYSTVRSNVAVVLKS</sequence>
<protein>
    <submittedName>
        <fullName evidence="3">GTPase</fullName>
    </submittedName>
</protein>
<keyword evidence="1" id="KW-0472">Membrane</keyword>
<comment type="caution">
    <text evidence="3">The sequence shown here is derived from an EMBL/GenBank/DDBJ whole genome shotgun (WGS) entry which is preliminary data.</text>
</comment>
<dbReference type="PANTHER" id="PTHR42698:SF1">
    <property type="entry name" value="GTPASE ERA, MITOCHONDRIAL"/>
    <property type="match status" value="1"/>
</dbReference>
<evidence type="ECO:0000313" key="4">
    <source>
        <dbReference type="Proteomes" id="UP001589750"/>
    </source>
</evidence>
<dbReference type="InterPro" id="IPR005662">
    <property type="entry name" value="GTPase_Era-like"/>
</dbReference>
<keyword evidence="4" id="KW-1185">Reference proteome</keyword>
<dbReference type="Gene3D" id="3.40.50.300">
    <property type="entry name" value="P-loop containing nucleotide triphosphate hydrolases"/>
    <property type="match status" value="1"/>
</dbReference>
<dbReference type="Pfam" id="PF01926">
    <property type="entry name" value="MMR_HSR1"/>
    <property type="match status" value="1"/>
</dbReference>
<feature type="transmembrane region" description="Helical" evidence="1">
    <location>
        <begin position="486"/>
        <end position="509"/>
    </location>
</feature>
<dbReference type="InterPro" id="IPR027417">
    <property type="entry name" value="P-loop_NTPase"/>
</dbReference>
<name>A0ABV5KCX0_9ACTN</name>
<feature type="domain" description="G" evidence="2">
    <location>
        <begin position="64"/>
        <end position="187"/>
    </location>
</feature>
<evidence type="ECO:0000313" key="3">
    <source>
        <dbReference type="EMBL" id="MFB9313494.1"/>
    </source>
</evidence>
<organism evidence="3 4">
    <name type="scientific">Nocardioides plantarum</name>
    <dbReference type="NCBI Taxonomy" id="29299"/>
    <lineage>
        <taxon>Bacteria</taxon>
        <taxon>Bacillati</taxon>
        <taxon>Actinomycetota</taxon>
        <taxon>Actinomycetes</taxon>
        <taxon>Propionibacteriales</taxon>
        <taxon>Nocardioidaceae</taxon>
        <taxon>Nocardioides</taxon>
    </lineage>
</organism>
<dbReference type="SUPFAM" id="SSF52540">
    <property type="entry name" value="P-loop containing nucleoside triphosphate hydrolases"/>
    <property type="match status" value="1"/>
</dbReference>
<gene>
    <name evidence="3" type="ORF">ACFFRI_10620</name>
</gene>
<dbReference type="PANTHER" id="PTHR42698">
    <property type="entry name" value="GTPASE ERA"/>
    <property type="match status" value="1"/>
</dbReference>
<dbReference type="EMBL" id="JBHMDG010000012">
    <property type="protein sequence ID" value="MFB9313494.1"/>
    <property type="molecule type" value="Genomic_DNA"/>
</dbReference>
<proteinExistence type="predicted"/>
<reference evidence="3 4" key="1">
    <citation type="submission" date="2024-09" db="EMBL/GenBank/DDBJ databases">
        <authorList>
            <person name="Sun Q."/>
            <person name="Mori K."/>
        </authorList>
    </citation>
    <scope>NUCLEOTIDE SEQUENCE [LARGE SCALE GENOMIC DNA]</scope>
    <source>
        <strain evidence="3 4">JCM 9626</strain>
    </source>
</reference>
<keyword evidence="1" id="KW-1133">Transmembrane helix</keyword>
<dbReference type="RefSeq" id="WP_140007884.1">
    <property type="nucleotide sequence ID" value="NZ_JBHMDG010000012.1"/>
</dbReference>
<evidence type="ECO:0000256" key="1">
    <source>
        <dbReference type="SAM" id="Phobius"/>
    </source>
</evidence>
<accession>A0ABV5KCX0</accession>
<keyword evidence="1" id="KW-0812">Transmembrane</keyword>
<evidence type="ECO:0000259" key="2">
    <source>
        <dbReference type="Pfam" id="PF01926"/>
    </source>
</evidence>
<feature type="transmembrane region" description="Helical" evidence="1">
    <location>
        <begin position="445"/>
        <end position="466"/>
    </location>
</feature>
<dbReference type="InterPro" id="IPR006073">
    <property type="entry name" value="GTP-bd"/>
</dbReference>
<dbReference type="Proteomes" id="UP001589750">
    <property type="component" value="Unassembled WGS sequence"/>
</dbReference>